<dbReference type="Gene3D" id="1.10.630.10">
    <property type="entry name" value="Cytochrome P450"/>
    <property type="match status" value="1"/>
</dbReference>
<protein>
    <submittedName>
        <fullName evidence="2">Cytochrome P450</fullName>
    </submittedName>
</protein>
<dbReference type="EMBL" id="BAAANN010000021">
    <property type="protein sequence ID" value="GAA1970501.1"/>
    <property type="molecule type" value="Genomic_DNA"/>
</dbReference>
<dbReference type="PANTHER" id="PTHR46696:SF4">
    <property type="entry name" value="BIOTIN BIOSYNTHESIS CYTOCHROME P450"/>
    <property type="match status" value="1"/>
</dbReference>
<accession>A0ABN2RK41</accession>
<evidence type="ECO:0000256" key="1">
    <source>
        <dbReference type="ARBA" id="ARBA00010617"/>
    </source>
</evidence>
<name>A0ABN2RK41_9PSEU</name>
<dbReference type="InterPro" id="IPR002397">
    <property type="entry name" value="Cyt_P450_B"/>
</dbReference>
<evidence type="ECO:0000313" key="3">
    <source>
        <dbReference type="Proteomes" id="UP001501116"/>
    </source>
</evidence>
<comment type="similarity">
    <text evidence="1">Belongs to the cytochrome P450 family.</text>
</comment>
<dbReference type="Proteomes" id="UP001501116">
    <property type="component" value="Unassembled WGS sequence"/>
</dbReference>
<comment type="caution">
    <text evidence="2">The sequence shown here is derived from an EMBL/GenBank/DDBJ whole genome shotgun (WGS) entry which is preliminary data.</text>
</comment>
<dbReference type="PRINTS" id="PR00359">
    <property type="entry name" value="BP450"/>
</dbReference>
<dbReference type="InterPro" id="IPR001128">
    <property type="entry name" value="Cyt_P450"/>
</dbReference>
<reference evidence="2 3" key="1">
    <citation type="journal article" date="2019" name="Int. J. Syst. Evol. Microbiol.">
        <title>The Global Catalogue of Microorganisms (GCM) 10K type strain sequencing project: providing services to taxonomists for standard genome sequencing and annotation.</title>
        <authorList>
            <consortium name="The Broad Institute Genomics Platform"/>
            <consortium name="The Broad Institute Genome Sequencing Center for Infectious Disease"/>
            <person name="Wu L."/>
            <person name="Ma J."/>
        </authorList>
    </citation>
    <scope>NUCLEOTIDE SEQUENCE [LARGE SCALE GENOMIC DNA]</scope>
    <source>
        <strain evidence="2 3">JCM 14545</strain>
    </source>
</reference>
<dbReference type="InterPro" id="IPR036396">
    <property type="entry name" value="Cyt_P450_sf"/>
</dbReference>
<sequence length="405" mass="44289">MQALVEGKTYEAGSPFELWRRMREREPVVWQHTDAFGGFWSLTGYADVKAVLREADAFTTSSGILLRPLAQGPDPGSGRTLALSDPPRHTALRRAVASWFAPRNLRPLTNSLAAAARTVVAAAVAKSHVDFVTEIAAELPLQVVWTFLDVPAPDRDALTSWSMDAFCAGTAVARSIAHLEILEYFGTLAAKRRDRPGNDLVSVLAGVEVDGEPLPLDEVVLNCDNLLVGGTENVRLAMSGGIRALMDHPDQWARLRNGFDQVIPTAVEEVLRWTSSATHLVRTARRNTELGGQRVAAGDRVVLWLPAANRDPAEFAEPDVFDVTRKPNRHLALGSGPHHCVGVQLARLEISTVLRELVRQVRHLQPDGTAARLDSIVVNGFRTLPVRLHGIQRPSRSRKRVAGPS</sequence>
<dbReference type="Pfam" id="PF00067">
    <property type="entry name" value="p450"/>
    <property type="match status" value="1"/>
</dbReference>
<dbReference type="RefSeq" id="WP_344423653.1">
    <property type="nucleotide sequence ID" value="NZ_BAAANN010000021.1"/>
</dbReference>
<dbReference type="PANTHER" id="PTHR46696">
    <property type="entry name" value="P450, PUTATIVE (EUROFUNG)-RELATED"/>
    <property type="match status" value="1"/>
</dbReference>
<gene>
    <name evidence="2" type="ORF">GCM10009754_50470</name>
</gene>
<organism evidence="2 3">
    <name type="scientific">Amycolatopsis minnesotensis</name>
    <dbReference type="NCBI Taxonomy" id="337894"/>
    <lineage>
        <taxon>Bacteria</taxon>
        <taxon>Bacillati</taxon>
        <taxon>Actinomycetota</taxon>
        <taxon>Actinomycetes</taxon>
        <taxon>Pseudonocardiales</taxon>
        <taxon>Pseudonocardiaceae</taxon>
        <taxon>Amycolatopsis</taxon>
    </lineage>
</organism>
<dbReference type="SUPFAM" id="SSF48264">
    <property type="entry name" value="Cytochrome P450"/>
    <property type="match status" value="1"/>
</dbReference>
<dbReference type="CDD" id="cd11033">
    <property type="entry name" value="CYP142-like"/>
    <property type="match status" value="1"/>
</dbReference>
<evidence type="ECO:0000313" key="2">
    <source>
        <dbReference type="EMBL" id="GAA1970501.1"/>
    </source>
</evidence>
<proteinExistence type="inferred from homology"/>
<keyword evidence="3" id="KW-1185">Reference proteome</keyword>